<dbReference type="InterPro" id="IPR036584">
    <property type="entry name" value="FliS_sf"/>
</dbReference>
<gene>
    <name evidence="1" type="ORF">EH32_08365</name>
</gene>
<reference evidence="1 2" key="1">
    <citation type="submission" date="2014-04" db="EMBL/GenBank/DDBJ databases">
        <title>A comprehensive comparison of genomes of Erythrobacter spp. Strains.</title>
        <authorList>
            <person name="Zheng Q."/>
        </authorList>
    </citation>
    <scope>NUCLEOTIDE SEQUENCE [LARGE SCALE GENOMIC DNA]</scope>
    <source>
        <strain evidence="1 2">DSM 8509</strain>
    </source>
</reference>
<comment type="caution">
    <text evidence="1">The sequence shown here is derived from an EMBL/GenBank/DDBJ whole genome shotgun (WGS) entry which is preliminary data.</text>
</comment>
<evidence type="ECO:0008006" key="3">
    <source>
        <dbReference type="Google" id="ProtNLM"/>
    </source>
</evidence>
<dbReference type="GO" id="GO:0044780">
    <property type="term" value="P:bacterial-type flagellum assembly"/>
    <property type="evidence" value="ECO:0007669"/>
    <property type="project" value="InterPro"/>
</dbReference>
<organism evidence="1 2">
    <name type="scientific">Erythrobacter litoralis</name>
    <dbReference type="NCBI Taxonomy" id="39960"/>
    <lineage>
        <taxon>Bacteria</taxon>
        <taxon>Pseudomonadati</taxon>
        <taxon>Pseudomonadota</taxon>
        <taxon>Alphaproteobacteria</taxon>
        <taxon>Sphingomonadales</taxon>
        <taxon>Erythrobacteraceae</taxon>
        <taxon>Erythrobacter/Porphyrobacter group</taxon>
        <taxon>Erythrobacter</taxon>
    </lineage>
</organism>
<evidence type="ECO:0000313" key="1">
    <source>
        <dbReference type="EMBL" id="KEO96686.1"/>
    </source>
</evidence>
<dbReference type="RefSeq" id="WP_034902003.1">
    <property type="nucleotide sequence ID" value="NZ_CP017057.1"/>
</dbReference>
<protein>
    <recommendedName>
        <fullName evidence="3">Flagellin</fullName>
    </recommendedName>
</protein>
<dbReference type="AlphaFoldDB" id="A0A074MP01"/>
<dbReference type="PATRIC" id="fig|39960.10.peg.2828"/>
<sequence length="125" mass="13483">MTALLSRNPAAAYRRVEVDARIEAARGGELTRICLEEVVTALGQALLAIERNPGVAPREALARAHGIALWLGRSVDPANPLHEALVQFYGGLASLIRRNMVRAVPEEIAQVRCDFADLLEAAEAS</sequence>
<dbReference type="OrthoDB" id="7355300at2"/>
<dbReference type="Gene3D" id="1.20.120.340">
    <property type="entry name" value="Flagellar protein FliS"/>
    <property type="match status" value="1"/>
</dbReference>
<accession>A0A074MP01</accession>
<keyword evidence="2" id="KW-1185">Reference proteome</keyword>
<dbReference type="Proteomes" id="UP000027866">
    <property type="component" value="Unassembled WGS sequence"/>
</dbReference>
<proteinExistence type="predicted"/>
<evidence type="ECO:0000313" key="2">
    <source>
        <dbReference type="Proteomes" id="UP000027866"/>
    </source>
</evidence>
<name>A0A074MP01_9SPHN</name>
<dbReference type="KEGG" id="elq:Ga0102493_11579"/>
<dbReference type="EMBL" id="JMIX01000004">
    <property type="protein sequence ID" value="KEO96686.1"/>
    <property type="molecule type" value="Genomic_DNA"/>
</dbReference>
<dbReference type="SUPFAM" id="SSF101116">
    <property type="entry name" value="Flagellar export chaperone FliS"/>
    <property type="match status" value="1"/>
</dbReference>